<accession>A0ABQ5Z4V9</accession>
<sequence length="356" mass="37897">MDQWIGLVVHDFSPGGTERIALRLAGAWSRAGRPVIIFCGDPTGPLARLVPPTARLVSPARPIRRGPGSRRRLGAWVAAEVRAFAIAGLFVPGNFHFPVLETLGSTAPRPRLVAKLSNALDRPGTSPLLRRLSHARMRRRLRHADHVVAMSPALAEEARRRLGDLPLVVVPEPILEDEDPVAIDSRRGGIVAAGRFVAQKNFALAVEAMAELPGGERLTILGDGAELAGIAARIAALGLEDRVLLPGRVSDVHPHFARAKVFLLSSRYEGYPAVLIEAIAAGCRIVATDCSPAISEIVDDPAVGEVVANLRPAALAAALDRQLRLPPPLAGTIARITAPHRIGAVANHYLELLTSA</sequence>
<dbReference type="SUPFAM" id="SSF53756">
    <property type="entry name" value="UDP-Glycosyltransferase/glycogen phosphorylase"/>
    <property type="match status" value="1"/>
</dbReference>
<organism evidence="3 4">
    <name type="scientific">Sphingomonas astaxanthinifaciens DSM 22298</name>
    <dbReference type="NCBI Taxonomy" id="1123267"/>
    <lineage>
        <taxon>Bacteria</taxon>
        <taxon>Pseudomonadati</taxon>
        <taxon>Pseudomonadota</taxon>
        <taxon>Alphaproteobacteria</taxon>
        <taxon>Sphingomonadales</taxon>
        <taxon>Sphingomonadaceae</taxon>
        <taxon>Sphingomonas</taxon>
    </lineage>
</organism>
<dbReference type="Proteomes" id="UP001156703">
    <property type="component" value="Unassembled WGS sequence"/>
</dbReference>
<dbReference type="PANTHER" id="PTHR12526">
    <property type="entry name" value="GLYCOSYLTRANSFERASE"/>
    <property type="match status" value="1"/>
</dbReference>
<evidence type="ECO:0000313" key="4">
    <source>
        <dbReference type="Proteomes" id="UP001156703"/>
    </source>
</evidence>
<evidence type="ECO:0000313" key="3">
    <source>
        <dbReference type="EMBL" id="GLR47834.1"/>
    </source>
</evidence>
<gene>
    <name evidence="3" type="ORF">GCM10007925_15470</name>
</gene>
<evidence type="ECO:0000259" key="1">
    <source>
        <dbReference type="Pfam" id="PF00534"/>
    </source>
</evidence>
<protein>
    <submittedName>
        <fullName evidence="3">Uncharacterized protein</fullName>
    </submittedName>
</protein>
<evidence type="ECO:0000259" key="2">
    <source>
        <dbReference type="Pfam" id="PF13579"/>
    </source>
</evidence>
<name>A0ABQ5Z4V9_9SPHN</name>
<dbReference type="CDD" id="cd03811">
    <property type="entry name" value="GT4_GT28_WabH-like"/>
    <property type="match status" value="1"/>
</dbReference>
<dbReference type="PANTHER" id="PTHR12526:SF636">
    <property type="entry name" value="BLL3647 PROTEIN"/>
    <property type="match status" value="1"/>
</dbReference>
<feature type="domain" description="Glycosyl transferase family 1" evidence="1">
    <location>
        <begin position="182"/>
        <end position="326"/>
    </location>
</feature>
<dbReference type="RefSeq" id="WP_156956912.1">
    <property type="nucleotide sequence ID" value="NZ_BSOO01000014.1"/>
</dbReference>
<dbReference type="Gene3D" id="3.40.50.2000">
    <property type="entry name" value="Glycogen Phosphorylase B"/>
    <property type="match status" value="2"/>
</dbReference>
<keyword evidence="4" id="KW-1185">Reference proteome</keyword>
<proteinExistence type="predicted"/>
<reference evidence="4" key="1">
    <citation type="journal article" date="2019" name="Int. J. Syst. Evol. Microbiol.">
        <title>The Global Catalogue of Microorganisms (GCM) 10K type strain sequencing project: providing services to taxonomists for standard genome sequencing and annotation.</title>
        <authorList>
            <consortium name="The Broad Institute Genomics Platform"/>
            <consortium name="The Broad Institute Genome Sequencing Center for Infectious Disease"/>
            <person name="Wu L."/>
            <person name="Ma J."/>
        </authorList>
    </citation>
    <scope>NUCLEOTIDE SEQUENCE [LARGE SCALE GENOMIC DNA]</scope>
    <source>
        <strain evidence="4">NBRC 102146</strain>
    </source>
</reference>
<dbReference type="Pfam" id="PF00534">
    <property type="entry name" value="Glycos_transf_1"/>
    <property type="match status" value="1"/>
</dbReference>
<dbReference type="EMBL" id="BSOO01000014">
    <property type="protein sequence ID" value="GLR47834.1"/>
    <property type="molecule type" value="Genomic_DNA"/>
</dbReference>
<comment type="caution">
    <text evidence="3">The sequence shown here is derived from an EMBL/GenBank/DDBJ whole genome shotgun (WGS) entry which is preliminary data.</text>
</comment>
<dbReference type="InterPro" id="IPR028098">
    <property type="entry name" value="Glyco_trans_4-like_N"/>
</dbReference>
<dbReference type="Pfam" id="PF13579">
    <property type="entry name" value="Glyco_trans_4_4"/>
    <property type="match status" value="1"/>
</dbReference>
<feature type="domain" description="Glycosyltransferase subfamily 4-like N-terminal" evidence="2">
    <location>
        <begin position="15"/>
        <end position="171"/>
    </location>
</feature>
<dbReference type="InterPro" id="IPR001296">
    <property type="entry name" value="Glyco_trans_1"/>
</dbReference>